<evidence type="ECO:0000313" key="3">
    <source>
        <dbReference type="Proteomes" id="UP000295215"/>
    </source>
</evidence>
<name>A0A4V6Q0U7_9FLAO</name>
<protein>
    <submittedName>
        <fullName evidence="2">Uncharacterized protein DUF262</fullName>
    </submittedName>
</protein>
<proteinExistence type="predicted"/>
<dbReference type="Pfam" id="PF03235">
    <property type="entry name" value="GmrSD_N"/>
    <property type="match status" value="1"/>
</dbReference>
<dbReference type="OrthoDB" id="9764212at2"/>
<dbReference type="EMBL" id="SOAG01000001">
    <property type="protein sequence ID" value="TDS66182.1"/>
    <property type="molecule type" value="Genomic_DNA"/>
</dbReference>
<feature type="domain" description="GmrSD restriction endonucleases N-terminal" evidence="1">
    <location>
        <begin position="15"/>
        <end position="158"/>
    </location>
</feature>
<sequence length="345" mass="40975">MKRQPTTQQITWFLDLYRNNQLDLTPPYQRKSVWSPKDKKFFLDTIFRNYPAPPIFIHRTVNDQGYTTYHIVDGKQRLETILSFFESKIAIAQDFGDVNLNGKKFKDLLPEYKRKFWDYTLVVDFIDSIDGNNIEEVFDRVNRNARNLQPQELRHARYNGWFINFVEEESDTDFWWDYKISTRGRDKRMKNVQFISELMMIILENTIVGFDQDHIDTIYAQYDEIEELQESGDFSLEEFINRLSYIKQFILAVDNHNVAIKKFASGSNNNYYTLWAYIHLNNPQDSVAFADAYDVFMTKVSQVKEKQEAGEEIEEDVLKYYDNSKGAVTDLPQRRERLLALTNNL</sequence>
<gene>
    <name evidence="2" type="ORF">C8P70_10178</name>
</gene>
<dbReference type="AlphaFoldDB" id="A0A4V6Q0U7"/>
<reference evidence="2 3" key="1">
    <citation type="submission" date="2019-03" db="EMBL/GenBank/DDBJ databases">
        <title>Genomic Encyclopedia of Archaeal and Bacterial Type Strains, Phase II (KMG-II): from individual species to whole genera.</title>
        <authorList>
            <person name="Goeker M."/>
        </authorList>
    </citation>
    <scope>NUCLEOTIDE SEQUENCE [LARGE SCALE GENOMIC DNA]</scope>
    <source>
        <strain evidence="2 3">DSM 28213</strain>
    </source>
</reference>
<dbReference type="RefSeq" id="WP_133711369.1">
    <property type="nucleotide sequence ID" value="NZ_SOAG01000001.1"/>
</dbReference>
<dbReference type="PANTHER" id="PTHR39639">
    <property type="entry name" value="CHROMOSOME 16, WHOLE GENOME SHOTGUN SEQUENCE"/>
    <property type="match status" value="1"/>
</dbReference>
<evidence type="ECO:0000259" key="1">
    <source>
        <dbReference type="Pfam" id="PF03235"/>
    </source>
</evidence>
<keyword evidence="3" id="KW-1185">Reference proteome</keyword>
<comment type="caution">
    <text evidence="2">The sequence shown here is derived from an EMBL/GenBank/DDBJ whole genome shotgun (WGS) entry which is preliminary data.</text>
</comment>
<accession>A0A4V6Q0U7</accession>
<dbReference type="PANTHER" id="PTHR39639:SF1">
    <property type="entry name" value="DUF262 DOMAIN-CONTAINING PROTEIN"/>
    <property type="match status" value="1"/>
</dbReference>
<evidence type="ECO:0000313" key="2">
    <source>
        <dbReference type="EMBL" id="TDS66182.1"/>
    </source>
</evidence>
<dbReference type="Proteomes" id="UP000295215">
    <property type="component" value="Unassembled WGS sequence"/>
</dbReference>
<dbReference type="InterPro" id="IPR004919">
    <property type="entry name" value="GmrSD_N"/>
</dbReference>
<organism evidence="2 3">
    <name type="scientific">Myroides indicus</name>
    <dbReference type="NCBI Taxonomy" id="1323422"/>
    <lineage>
        <taxon>Bacteria</taxon>
        <taxon>Pseudomonadati</taxon>
        <taxon>Bacteroidota</taxon>
        <taxon>Flavobacteriia</taxon>
        <taxon>Flavobacteriales</taxon>
        <taxon>Flavobacteriaceae</taxon>
        <taxon>Myroides</taxon>
    </lineage>
</organism>